<evidence type="ECO:0000313" key="10">
    <source>
        <dbReference type="Proteomes" id="UP000732399"/>
    </source>
</evidence>
<dbReference type="SUPFAM" id="SSF50621">
    <property type="entry name" value="Alanine racemase C-terminal domain-like"/>
    <property type="match status" value="1"/>
</dbReference>
<keyword evidence="5 7" id="KW-0663">Pyridoxal phosphate</keyword>
<evidence type="ECO:0000256" key="6">
    <source>
        <dbReference type="ARBA" id="ARBA00023235"/>
    </source>
</evidence>
<proteinExistence type="inferred from homology"/>
<feature type="binding site" evidence="7">
    <location>
        <position position="130"/>
    </location>
    <ligand>
        <name>substrate</name>
    </ligand>
</feature>
<gene>
    <name evidence="9" type="primary">alr</name>
    <name evidence="9" type="ORF">HBH26_08555</name>
</gene>
<feature type="binding site" evidence="7">
    <location>
        <position position="292"/>
    </location>
    <ligand>
        <name>substrate</name>
    </ligand>
</feature>
<dbReference type="RefSeq" id="WP_168134165.1">
    <property type="nucleotide sequence ID" value="NZ_JAAVJH010000004.1"/>
</dbReference>
<evidence type="ECO:0000313" key="9">
    <source>
        <dbReference type="EMBL" id="NJR78634.1"/>
    </source>
</evidence>
<evidence type="ECO:0000256" key="2">
    <source>
        <dbReference type="ARBA" id="ARBA00001933"/>
    </source>
</evidence>
<dbReference type="Pfam" id="PF01168">
    <property type="entry name" value="Ala_racemase_N"/>
    <property type="match status" value="1"/>
</dbReference>
<dbReference type="InterPro" id="IPR020622">
    <property type="entry name" value="Ala_racemase_pyridoxalP-BS"/>
</dbReference>
<feature type="modified residue" description="N6-(pyridoxal phosphate)lysine" evidence="7">
    <location>
        <position position="39"/>
    </location>
</feature>
<dbReference type="EC" id="5.1.1.1" evidence="4 7"/>
<evidence type="ECO:0000256" key="3">
    <source>
        <dbReference type="ARBA" id="ARBA00007880"/>
    </source>
</evidence>
<evidence type="ECO:0000256" key="1">
    <source>
        <dbReference type="ARBA" id="ARBA00000316"/>
    </source>
</evidence>
<dbReference type="CDD" id="cd00430">
    <property type="entry name" value="PLPDE_III_AR"/>
    <property type="match status" value="1"/>
</dbReference>
<comment type="function">
    <text evidence="7">Catalyzes the interconversion of L-alanine and D-alanine. May also act on other amino acids.</text>
</comment>
<dbReference type="NCBIfam" id="TIGR00492">
    <property type="entry name" value="alr"/>
    <property type="match status" value="1"/>
</dbReference>
<evidence type="ECO:0000256" key="5">
    <source>
        <dbReference type="ARBA" id="ARBA00022898"/>
    </source>
</evidence>
<dbReference type="InterPro" id="IPR000821">
    <property type="entry name" value="Ala_racemase"/>
</dbReference>
<protein>
    <recommendedName>
        <fullName evidence="4 7">Alanine racemase</fullName>
        <ecNumber evidence="4 7">5.1.1.1</ecNumber>
    </recommendedName>
</protein>
<reference evidence="9 10" key="1">
    <citation type="submission" date="2020-03" db="EMBL/GenBank/DDBJ databases">
        <authorList>
            <person name="Wang L."/>
            <person name="He N."/>
            <person name="Li Y."/>
            <person name="Fang Y."/>
            <person name="Zhang F."/>
        </authorList>
    </citation>
    <scope>NUCLEOTIDE SEQUENCE [LARGE SCALE GENOMIC DNA]</scope>
    <source>
        <strain evidence="9 10">36D10-4-7</strain>
    </source>
</reference>
<dbReference type="SUPFAM" id="SSF51419">
    <property type="entry name" value="PLP-binding barrel"/>
    <property type="match status" value="1"/>
</dbReference>
<keyword evidence="6 7" id="KW-0413">Isomerase</keyword>
<name>A0ABX1CKZ1_9SPHN</name>
<organism evidence="9 10">
    <name type="scientific">Sphingomonas corticis</name>
    <dbReference type="NCBI Taxonomy" id="2722791"/>
    <lineage>
        <taxon>Bacteria</taxon>
        <taxon>Pseudomonadati</taxon>
        <taxon>Pseudomonadota</taxon>
        <taxon>Alphaproteobacteria</taxon>
        <taxon>Sphingomonadales</taxon>
        <taxon>Sphingomonadaceae</taxon>
        <taxon>Sphingomonas</taxon>
    </lineage>
</organism>
<dbReference type="PROSITE" id="PS00395">
    <property type="entry name" value="ALANINE_RACEMASE"/>
    <property type="match status" value="1"/>
</dbReference>
<dbReference type="EMBL" id="JAAVJH010000004">
    <property type="protein sequence ID" value="NJR78634.1"/>
    <property type="molecule type" value="Genomic_DNA"/>
</dbReference>
<feature type="domain" description="Alanine racemase C-terminal" evidence="8">
    <location>
        <begin position="223"/>
        <end position="343"/>
    </location>
</feature>
<keyword evidence="10" id="KW-1185">Reference proteome</keyword>
<comment type="pathway">
    <text evidence="7">Amino-acid biosynthesis; D-alanine biosynthesis; D-alanine from L-alanine: step 1/1.</text>
</comment>
<dbReference type="PANTHER" id="PTHR30511:SF0">
    <property type="entry name" value="ALANINE RACEMASE, CATABOLIC-RELATED"/>
    <property type="match status" value="1"/>
</dbReference>
<dbReference type="GO" id="GO:0008784">
    <property type="term" value="F:alanine racemase activity"/>
    <property type="evidence" value="ECO:0007669"/>
    <property type="project" value="UniProtKB-EC"/>
</dbReference>
<dbReference type="Gene3D" id="3.20.20.10">
    <property type="entry name" value="Alanine racemase"/>
    <property type="match status" value="1"/>
</dbReference>
<dbReference type="InterPro" id="IPR029066">
    <property type="entry name" value="PLP-binding_barrel"/>
</dbReference>
<comment type="caution">
    <text evidence="9">The sequence shown here is derived from an EMBL/GenBank/DDBJ whole genome shotgun (WGS) entry which is preliminary data.</text>
</comment>
<evidence type="ECO:0000259" key="8">
    <source>
        <dbReference type="SMART" id="SM01005"/>
    </source>
</evidence>
<dbReference type="PANTHER" id="PTHR30511">
    <property type="entry name" value="ALANINE RACEMASE"/>
    <property type="match status" value="1"/>
</dbReference>
<dbReference type="Pfam" id="PF00842">
    <property type="entry name" value="Ala_racemase_C"/>
    <property type="match status" value="1"/>
</dbReference>
<evidence type="ECO:0000256" key="7">
    <source>
        <dbReference type="HAMAP-Rule" id="MF_01201"/>
    </source>
</evidence>
<dbReference type="SMART" id="SM01005">
    <property type="entry name" value="Ala_racemase_C"/>
    <property type="match status" value="1"/>
</dbReference>
<comment type="catalytic activity">
    <reaction evidence="1 7">
        <text>L-alanine = D-alanine</text>
        <dbReference type="Rhea" id="RHEA:20249"/>
        <dbReference type="ChEBI" id="CHEBI:57416"/>
        <dbReference type="ChEBI" id="CHEBI:57972"/>
        <dbReference type="EC" id="5.1.1.1"/>
    </reaction>
</comment>
<dbReference type="PRINTS" id="PR00992">
    <property type="entry name" value="ALARACEMASE"/>
</dbReference>
<comment type="similarity">
    <text evidence="3 7">Belongs to the alanine racemase family.</text>
</comment>
<evidence type="ECO:0000256" key="4">
    <source>
        <dbReference type="ARBA" id="ARBA00013089"/>
    </source>
</evidence>
<dbReference type="InterPro" id="IPR009006">
    <property type="entry name" value="Ala_racemase/Decarboxylase_C"/>
</dbReference>
<sequence length="343" mass="35595">MTAPSRLLLSTDALVANWRTLARMSGDGNGGAACGAAVKADGYGLGAREVVARLRATGCRDFFVATWAEARALAAPGVSVSVLHGVREGDMAHVGLAGVRPVLNTPAQVARWREAGGGACDVMVDTGMNRLGIAPADIAAGLLDGLVIETLMSHLACADEESAMNPRQRDAFAALRGATAARRMSLANSAGIALGTDYAFDLTRPGLALYGGVPAPGLPMRPVATIEAEVLQRRRVPAGATVGYNATWTAPADTWVGIVNLGYADGYWRGFSDRGRAFAGDAALPVIGRVSMDLVALDLGNADVGEGDRVRFDADLPRAAAASGMSQYELLTGLGARFERVWA</sequence>
<dbReference type="InterPro" id="IPR001608">
    <property type="entry name" value="Ala_racemase_N"/>
</dbReference>
<feature type="active site" description="Proton acceptor; specific for D-alanine" evidence="7">
    <location>
        <position position="39"/>
    </location>
</feature>
<dbReference type="Gene3D" id="2.40.37.10">
    <property type="entry name" value="Lyase, Ornithine Decarboxylase, Chain A, domain 1"/>
    <property type="match status" value="1"/>
</dbReference>
<dbReference type="Proteomes" id="UP000732399">
    <property type="component" value="Unassembled WGS sequence"/>
</dbReference>
<dbReference type="HAMAP" id="MF_01201">
    <property type="entry name" value="Ala_racemase"/>
    <property type="match status" value="1"/>
</dbReference>
<comment type="cofactor">
    <cofactor evidence="2 7">
        <name>pyridoxal 5'-phosphate</name>
        <dbReference type="ChEBI" id="CHEBI:597326"/>
    </cofactor>
</comment>
<accession>A0ABX1CKZ1</accession>
<feature type="active site" description="Proton acceptor; specific for L-alanine" evidence="7">
    <location>
        <position position="244"/>
    </location>
</feature>
<dbReference type="InterPro" id="IPR011079">
    <property type="entry name" value="Ala_racemase_C"/>
</dbReference>